<reference evidence="1" key="2">
    <citation type="journal article" date="2021" name="PeerJ">
        <title>Extensive microbial diversity within the chicken gut microbiome revealed by metagenomics and culture.</title>
        <authorList>
            <person name="Gilroy R."/>
            <person name="Ravi A."/>
            <person name="Getino M."/>
            <person name="Pursley I."/>
            <person name="Horton D.L."/>
            <person name="Alikhan N.F."/>
            <person name="Baker D."/>
            <person name="Gharbi K."/>
            <person name="Hall N."/>
            <person name="Watson M."/>
            <person name="Adriaenssens E.M."/>
            <person name="Foster-Nyarko E."/>
            <person name="Jarju S."/>
            <person name="Secka A."/>
            <person name="Antonio M."/>
            <person name="Oren A."/>
            <person name="Chaudhuri R.R."/>
            <person name="La Ragione R."/>
            <person name="Hildebrand F."/>
            <person name="Pallen M.J."/>
        </authorList>
    </citation>
    <scope>NUCLEOTIDE SEQUENCE</scope>
    <source>
        <strain evidence="1">CHK178-757</strain>
    </source>
</reference>
<reference evidence="1" key="1">
    <citation type="submission" date="2020-10" db="EMBL/GenBank/DDBJ databases">
        <authorList>
            <person name="Gilroy R."/>
        </authorList>
    </citation>
    <scope>NUCLEOTIDE SEQUENCE</scope>
    <source>
        <strain evidence="1">CHK178-757</strain>
    </source>
</reference>
<evidence type="ECO:0000313" key="2">
    <source>
        <dbReference type="Proteomes" id="UP000823927"/>
    </source>
</evidence>
<dbReference type="Pfam" id="PF10050">
    <property type="entry name" value="DUF2284"/>
    <property type="match status" value="1"/>
</dbReference>
<comment type="caution">
    <text evidence="1">The sequence shown here is derived from an EMBL/GenBank/DDBJ whole genome shotgun (WGS) entry which is preliminary data.</text>
</comment>
<proteinExistence type="predicted"/>
<dbReference type="AlphaFoldDB" id="A0A9D1F5Z1"/>
<protein>
    <submittedName>
        <fullName evidence="1">DUF2284 domain-containing protein</fullName>
    </submittedName>
</protein>
<dbReference type="Proteomes" id="UP000823927">
    <property type="component" value="Unassembled WGS sequence"/>
</dbReference>
<accession>A0A9D1F5Z1</accession>
<dbReference type="InterPro" id="IPR019271">
    <property type="entry name" value="DUF2284_metal-binding"/>
</dbReference>
<gene>
    <name evidence="1" type="ORF">IAB46_10760</name>
</gene>
<sequence length="182" mass="19969">MKVTKEFLEQLKGECGASNCAWIQVKDIVLDPGLRKNCELNYCGEYGRTWVCPPHCGPIEECIQKVGQYEQAVIIQTISPLEDSYDFEGMEEAAVNFGKVLLNAVKVIRETAGDQDMLVLSAGGCHRCPTCAVKDNAPCRHPEEAFPSLESHGIFVSDLAAKAGLNYINGQNTVTYFGAVFM</sequence>
<dbReference type="EMBL" id="DVIT01000040">
    <property type="protein sequence ID" value="HIS48009.1"/>
    <property type="molecule type" value="Genomic_DNA"/>
</dbReference>
<name>A0A9D1F5Z1_9FIRM</name>
<organism evidence="1 2">
    <name type="scientific">Candidatus Scybalocola faecigallinarum</name>
    <dbReference type="NCBI Taxonomy" id="2840941"/>
    <lineage>
        <taxon>Bacteria</taxon>
        <taxon>Bacillati</taxon>
        <taxon>Bacillota</taxon>
        <taxon>Clostridia</taxon>
        <taxon>Lachnospirales</taxon>
        <taxon>Lachnospiraceae</taxon>
        <taxon>Lachnospiraceae incertae sedis</taxon>
        <taxon>Candidatus Scybalocola (ex Gilroy et al. 2021)</taxon>
    </lineage>
</organism>
<evidence type="ECO:0000313" key="1">
    <source>
        <dbReference type="EMBL" id="HIS48009.1"/>
    </source>
</evidence>